<keyword evidence="4" id="KW-1185">Reference proteome</keyword>
<name>A0AAW2BH62_9ROSI</name>
<evidence type="ECO:0000256" key="1">
    <source>
        <dbReference type="SAM" id="MobiDB-lite"/>
    </source>
</evidence>
<dbReference type="EMBL" id="JAZDWU010000012">
    <property type="protein sequence ID" value="KAK9984329.1"/>
    <property type="molecule type" value="Genomic_DNA"/>
</dbReference>
<dbReference type="AlphaFoldDB" id="A0AAW2BH62"/>
<feature type="compositionally biased region" description="Acidic residues" evidence="1">
    <location>
        <begin position="105"/>
        <end position="116"/>
    </location>
</feature>
<organism evidence="3 4">
    <name type="scientific">Lithocarpus litseifolius</name>
    <dbReference type="NCBI Taxonomy" id="425828"/>
    <lineage>
        <taxon>Eukaryota</taxon>
        <taxon>Viridiplantae</taxon>
        <taxon>Streptophyta</taxon>
        <taxon>Embryophyta</taxon>
        <taxon>Tracheophyta</taxon>
        <taxon>Spermatophyta</taxon>
        <taxon>Magnoliopsida</taxon>
        <taxon>eudicotyledons</taxon>
        <taxon>Gunneridae</taxon>
        <taxon>Pentapetalae</taxon>
        <taxon>rosids</taxon>
        <taxon>fabids</taxon>
        <taxon>Fagales</taxon>
        <taxon>Fagaceae</taxon>
        <taxon>Lithocarpus</taxon>
    </lineage>
</organism>
<feature type="compositionally biased region" description="Acidic residues" evidence="1">
    <location>
        <begin position="77"/>
        <end position="92"/>
    </location>
</feature>
<proteinExistence type="predicted"/>
<comment type="caution">
    <text evidence="3">The sequence shown here is derived from an EMBL/GenBank/DDBJ whole genome shotgun (WGS) entry which is preliminary data.</text>
</comment>
<dbReference type="Proteomes" id="UP001459277">
    <property type="component" value="Unassembled WGS sequence"/>
</dbReference>
<sequence length="388" mass="44083">MTRTMVPRFKILLDYHNKVPELKKEDTTWVPNDWADYMDPNAMTTLLGDPICNIEDEEYWEACQHALKRPYELRANDEDEEGGVAPGDDEVGSDDKSDSSSDSGHDDDDNSADSEDNSSRSYDSPYSGDDWGEPFSDREDEDVDLFYEEYDSDVDYYDQDIEDNAEANRYDKHGREVPELGSYYDSEPSSPTIKEEDDIDARLAALDQKLMVHSLRIMVLESAKCSDEGEGEGEPKHLLQPTNLGNKSKHELFDEWMDSIERLNAFETVKPTDMEIEEETIDDMDVDPAVWEGAAHPMEDSMRKIKIVKSITFSKKIKTVEPVTPAKNIVSIPIESVSVSVSIPVKYFIIPVSSFEFIVVFINSFLVVSKKLFSHGNSLSFLVNNLIY</sequence>
<accession>A0AAW2BH62</accession>
<evidence type="ECO:0000256" key="2">
    <source>
        <dbReference type="SAM" id="Phobius"/>
    </source>
</evidence>
<gene>
    <name evidence="3" type="ORF">SO802_033854</name>
</gene>
<feature type="transmembrane region" description="Helical" evidence="2">
    <location>
        <begin position="347"/>
        <end position="368"/>
    </location>
</feature>
<evidence type="ECO:0000313" key="4">
    <source>
        <dbReference type="Proteomes" id="UP001459277"/>
    </source>
</evidence>
<feature type="region of interest" description="Disordered" evidence="1">
    <location>
        <begin position="74"/>
        <end position="138"/>
    </location>
</feature>
<evidence type="ECO:0000313" key="3">
    <source>
        <dbReference type="EMBL" id="KAK9984329.1"/>
    </source>
</evidence>
<keyword evidence="2" id="KW-0472">Membrane</keyword>
<keyword evidence="2" id="KW-0812">Transmembrane</keyword>
<keyword evidence="2" id="KW-1133">Transmembrane helix</keyword>
<protein>
    <submittedName>
        <fullName evidence="3">Uncharacterized protein</fullName>
    </submittedName>
</protein>
<reference evidence="3 4" key="1">
    <citation type="submission" date="2024-01" db="EMBL/GenBank/DDBJ databases">
        <title>A telomere-to-telomere, gap-free genome of sweet tea (Lithocarpus litseifolius).</title>
        <authorList>
            <person name="Zhou J."/>
        </authorList>
    </citation>
    <scope>NUCLEOTIDE SEQUENCE [LARGE SCALE GENOMIC DNA]</scope>
    <source>
        <strain evidence="3">Zhou-2022a</strain>
        <tissue evidence="3">Leaf</tissue>
    </source>
</reference>